<dbReference type="PROSITE" id="PS51352">
    <property type="entry name" value="THIOREDOXIN_2"/>
    <property type="match status" value="1"/>
</dbReference>
<dbReference type="InterPro" id="IPR017937">
    <property type="entry name" value="Thioredoxin_CS"/>
</dbReference>
<evidence type="ECO:0000256" key="4">
    <source>
        <dbReference type="ARBA" id="ARBA00023284"/>
    </source>
</evidence>
<dbReference type="Proteomes" id="UP000192980">
    <property type="component" value="Unassembled WGS sequence"/>
</dbReference>
<evidence type="ECO:0000256" key="2">
    <source>
        <dbReference type="ARBA" id="ARBA00022748"/>
    </source>
</evidence>
<feature type="domain" description="Thioredoxin" evidence="5">
    <location>
        <begin position="223"/>
        <end position="372"/>
    </location>
</feature>
<protein>
    <submittedName>
        <fullName evidence="6">Thiol-disulfide isomerase or thioredoxin</fullName>
    </submittedName>
</protein>
<proteinExistence type="predicted"/>
<dbReference type="GO" id="GO:0030313">
    <property type="term" value="C:cell envelope"/>
    <property type="evidence" value="ECO:0007669"/>
    <property type="project" value="UniProtKB-SubCell"/>
</dbReference>
<dbReference type="EMBL" id="FXAU01000004">
    <property type="protein sequence ID" value="SMG35323.1"/>
    <property type="molecule type" value="Genomic_DNA"/>
</dbReference>
<keyword evidence="3" id="KW-1015">Disulfide bond</keyword>
<dbReference type="AlphaFoldDB" id="A0A1X7K3Q1"/>
<evidence type="ECO:0000313" key="7">
    <source>
        <dbReference type="Proteomes" id="UP000192980"/>
    </source>
</evidence>
<dbReference type="InterPro" id="IPR013740">
    <property type="entry name" value="Redoxin"/>
</dbReference>
<evidence type="ECO:0000313" key="6">
    <source>
        <dbReference type="EMBL" id="SMG35323.1"/>
    </source>
</evidence>
<dbReference type="InterPro" id="IPR036249">
    <property type="entry name" value="Thioredoxin-like_sf"/>
</dbReference>
<keyword evidence="4" id="KW-0676">Redox-active center</keyword>
<dbReference type="CDD" id="cd02966">
    <property type="entry name" value="TlpA_like_family"/>
    <property type="match status" value="1"/>
</dbReference>
<keyword evidence="2" id="KW-0201">Cytochrome c-type biogenesis</keyword>
<dbReference type="PANTHER" id="PTHR42852:SF6">
    <property type="entry name" value="THIOL:DISULFIDE INTERCHANGE PROTEIN DSBE"/>
    <property type="match status" value="1"/>
</dbReference>
<accession>A0A1X7K3Q1</accession>
<dbReference type="GO" id="GO:0016491">
    <property type="term" value="F:oxidoreductase activity"/>
    <property type="evidence" value="ECO:0007669"/>
    <property type="project" value="InterPro"/>
</dbReference>
<dbReference type="SUPFAM" id="SSF52833">
    <property type="entry name" value="Thioredoxin-like"/>
    <property type="match status" value="1"/>
</dbReference>
<evidence type="ECO:0000256" key="3">
    <source>
        <dbReference type="ARBA" id="ARBA00023157"/>
    </source>
</evidence>
<dbReference type="STRING" id="561061.SAMN05660862_2510"/>
<dbReference type="GO" id="GO:0017004">
    <property type="term" value="P:cytochrome complex assembly"/>
    <property type="evidence" value="ECO:0007669"/>
    <property type="project" value="UniProtKB-KW"/>
</dbReference>
<organism evidence="6 7">
    <name type="scientific">Sphingobacterium psychroaquaticum</name>
    <dbReference type="NCBI Taxonomy" id="561061"/>
    <lineage>
        <taxon>Bacteria</taxon>
        <taxon>Pseudomonadati</taxon>
        <taxon>Bacteroidota</taxon>
        <taxon>Sphingobacteriia</taxon>
        <taxon>Sphingobacteriales</taxon>
        <taxon>Sphingobacteriaceae</taxon>
        <taxon>Sphingobacterium</taxon>
    </lineage>
</organism>
<keyword evidence="6" id="KW-0413">Isomerase</keyword>
<keyword evidence="7" id="KW-1185">Reference proteome</keyword>
<dbReference type="Pfam" id="PF08534">
    <property type="entry name" value="Redoxin"/>
    <property type="match status" value="1"/>
</dbReference>
<dbReference type="InterPro" id="IPR013766">
    <property type="entry name" value="Thioredoxin_domain"/>
</dbReference>
<evidence type="ECO:0000259" key="5">
    <source>
        <dbReference type="PROSITE" id="PS51352"/>
    </source>
</evidence>
<comment type="subcellular location">
    <subcellularLocation>
        <location evidence="1">Cell envelope</location>
    </subcellularLocation>
</comment>
<dbReference type="Gene3D" id="3.40.30.10">
    <property type="entry name" value="Glutaredoxin"/>
    <property type="match status" value="1"/>
</dbReference>
<dbReference type="PROSITE" id="PS00194">
    <property type="entry name" value="THIOREDOXIN_1"/>
    <property type="match status" value="1"/>
</dbReference>
<dbReference type="PANTHER" id="PTHR42852">
    <property type="entry name" value="THIOL:DISULFIDE INTERCHANGE PROTEIN DSBE"/>
    <property type="match status" value="1"/>
</dbReference>
<dbReference type="GO" id="GO:0016853">
    <property type="term" value="F:isomerase activity"/>
    <property type="evidence" value="ECO:0007669"/>
    <property type="project" value="UniProtKB-KW"/>
</dbReference>
<sequence>MVLPFIQGDSVTVSGTIWFEHPNQASKVALLVSNIDGRRQTFTGTLIEGHFSVRVPKQESVAEAQLRAIGETPPDVMQRPLDFFIGRDDLVINARIEELDLGRVSGDQENNMYDDLRQSKAGFSREVKALFAPILTQQVNSESPEGKEIMSKVSALLLKESALDKAFIAAHPDAYASLFLLYRLQTRYTSDDYAKAFAALSPRYHHTKAAQDIKSKISKELITAKGTPAIEFQGLTIDKKDFALSDLKGRVVLLDFWGSWCGPCRASMPHLKTLYAQYKDKGFEVVGIAQERGKTLEESSASWKKAIDELGIHWVNILNNAGKEKLDIVKAYGISGFPTKILLDAQGNILLRVTSSGADDAIDAALRGVYGL</sequence>
<reference evidence="6 7" key="1">
    <citation type="submission" date="2017-04" db="EMBL/GenBank/DDBJ databases">
        <authorList>
            <person name="Afonso C.L."/>
            <person name="Miller P.J."/>
            <person name="Scott M.A."/>
            <person name="Spackman E."/>
            <person name="Goraichik I."/>
            <person name="Dimitrov K.M."/>
            <person name="Suarez D.L."/>
            <person name="Swayne D.E."/>
        </authorList>
    </citation>
    <scope>NUCLEOTIDE SEQUENCE [LARGE SCALE GENOMIC DNA]</scope>
    <source>
        <strain evidence="6 7">DSM 22418</strain>
    </source>
</reference>
<gene>
    <name evidence="6" type="ORF">SAMN05660862_2510</name>
</gene>
<name>A0A1X7K3Q1_9SPHI</name>
<evidence type="ECO:0000256" key="1">
    <source>
        <dbReference type="ARBA" id="ARBA00004196"/>
    </source>
</evidence>
<dbReference type="InterPro" id="IPR050553">
    <property type="entry name" value="Thioredoxin_ResA/DsbE_sf"/>
</dbReference>